<dbReference type="KEGG" id="sted:SPTER_27930"/>
<name>A0A517DVR4_9FIRM</name>
<evidence type="ECO:0000313" key="2">
    <source>
        <dbReference type="Proteomes" id="UP000320776"/>
    </source>
</evidence>
<dbReference type="Gene3D" id="3.30.70.120">
    <property type="match status" value="2"/>
</dbReference>
<dbReference type="Proteomes" id="UP000320776">
    <property type="component" value="Chromosome"/>
</dbReference>
<dbReference type="InterPro" id="IPR011322">
    <property type="entry name" value="N-reg_PII-like_a/b"/>
</dbReference>
<gene>
    <name evidence="1" type="ORF">SPTER_27930</name>
</gene>
<proteinExistence type="predicted"/>
<protein>
    <recommendedName>
        <fullName evidence="3">Nitrogen regulatory protein P-II</fullName>
    </recommendedName>
</protein>
<evidence type="ECO:0008006" key="3">
    <source>
        <dbReference type="Google" id="ProtNLM"/>
    </source>
</evidence>
<sequence length="229" mass="24969">MQLEKHSHLAISLLWVICDSNRREKVTNILKQYETFCSLVTHGKGTANSKILNYLGLGESEKVVFFSILPTNTAWEIMDKIDEKLEMKKPGNGILFITQVHQGCYRKPVEFVSNANGGVTMGQDSAHNLIIVVLNRGYSEDVMDVARAYGAKGGTVLHARSCGMAEMEKFFGVTIVPEKEMLMIVAPNSAANAIMTGIAEKVGPTTDACGISFSLQVNGVKGIQTAKLE</sequence>
<accession>A0A517DVR4</accession>
<dbReference type="EMBL" id="CP036259">
    <property type="protein sequence ID" value="QDR81413.1"/>
    <property type="molecule type" value="Genomic_DNA"/>
</dbReference>
<keyword evidence="2" id="KW-1185">Reference proteome</keyword>
<dbReference type="InterPro" id="IPR002187">
    <property type="entry name" value="N-reg_PII"/>
</dbReference>
<reference evidence="1 2" key="1">
    <citation type="submission" date="2019-02" db="EMBL/GenBank/DDBJ databases">
        <title>Closed genome of Sporomusa termitida DSM 4440.</title>
        <authorList>
            <person name="Poehlein A."/>
            <person name="Daniel R."/>
        </authorList>
    </citation>
    <scope>NUCLEOTIDE SEQUENCE [LARGE SCALE GENOMIC DNA]</scope>
    <source>
        <strain evidence="1 2">DSM 4440</strain>
    </source>
</reference>
<dbReference type="Pfam" id="PF00543">
    <property type="entry name" value="P-II"/>
    <property type="match status" value="1"/>
</dbReference>
<dbReference type="InterPro" id="IPR015867">
    <property type="entry name" value="N-reg_PII/ATP_PRibTrfase_C"/>
</dbReference>
<dbReference type="RefSeq" id="WP_144350904.1">
    <property type="nucleotide sequence ID" value="NZ_CP036259.1"/>
</dbReference>
<dbReference type="OrthoDB" id="9803021at2"/>
<dbReference type="AlphaFoldDB" id="A0A517DVR4"/>
<dbReference type="SUPFAM" id="SSF54913">
    <property type="entry name" value="GlnB-like"/>
    <property type="match status" value="2"/>
</dbReference>
<evidence type="ECO:0000313" key="1">
    <source>
        <dbReference type="EMBL" id="QDR81413.1"/>
    </source>
</evidence>
<dbReference type="GO" id="GO:0006808">
    <property type="term" value="P:regulation of nitrogen utilization"/>
    <property type="evidence" value="ECO:0007669"/>
    <property type="project" value="InterPro"/>
</dbReference>
<dbReference type="GO" id="GO:0030234">
    <property type="term" value="F:enzyme regulator activity"/>
    <property type="evidence" value="ECO:0007669"/>
    <property type="project" value="InterPro"/>
</dbReference>
<organism evidence="1 2">
    <name type="scientific">Sporomusa termitida</name>
    <dbReference type="NCBI Taxonomy" id="2377"/>
    <lineage>
        <taxon>Bacteria</taxon>
        <taxon>Bacillati</taxon>
        <taxon>Bacillota</taxon>
        <taxon>Negativicutes</taxon>
        <taxon>Selenomonadales</taxon>
        <taxon>Sporomusaceae</taxon>
        <taxon>Sporomusa</taxon>
    </lineage>
</organism>